<feature type="transmembrane region" description="Helical" evidence="7">
    <location>
        <begin position="48"/>
        <end position="70"/>
    </location>
</feature>
<dbReference type="PANTHER" id="PTHR30450">
    <property type="entry name" value="ABC TRANSPORTER PERMEASE"/>
    <property type="match status" value="1"/>
</dbReference>
<evidence type="ECO:0000256" key="3">
    <source>
        <dbReference type="ARBA" id="ARBA00022475"/>
    </source>
</evidence>
<keyword evidence="10" id="KW-1185">Reference proteome</keyword>
<feature type="transmembrane region" description="Helical" evidence="7">
    <location>
        <begin position="108"/>
        <end position="131"/>
    </location>
</feature>
<reference evidence="9" key="1">
    <citation type="submission" date="2022-10" db="EMBL/GenBank/DDBJ databases">
        <authorList>
            <person name="Botero Cardona J."/>
        </authorList>
    </citation>
    <scope>NUCLEOTIDE SEQUENCE</scope>
    <source>
        <strain evidence="9">R-83534</strain>
    </source>
</reference>
<dbReference type="InterPro" id="IPR035906">
    <property type="entry name" value="MetI-like_sf"/>
</dbReference>
<dbReference type="PROSITE" id="PS50928">
    <property type="entry name" value="ABC_TM1"/>
    <property type="match status" value="1"/>
</dbReference>
<dbReference type="NCBIfam" id="NF008049">
    <property type="entry name" value="PRK10782.1"/>
    <property type="match status" value="1"/>
</dbReference>
<comment type="similarity">
    <text evidence="7">Belongs to the binding-protein-dependent transport system permease family.</text>
</comment>
<keyword evidence="4 7" id="KW-0812">Transmembrane</keyword>
<feature type="transmembrane region" description="Helical" evidence="7">
    <location>
        <begin position="82"/>
        <end position="101"/>
    </location>
</feature>
<keyword evidence="3" id="KW-1003">Cell membrane</keyword>
<evidence type="ECO:0000256" key="4">
    <source>
        <dbReference type="ARBA" id="ARBA00022692"/>
    </source>
</evidence>
<comment type="caution">
    <text evidence="9">The sequence shown here is derived from an EMBL/GenBank/DDBJ whole genome shotgun (WGS) entry which is preliminary data.</text>
</comment>
<feature type="transmembrane region" description="Helical" evidence="7">
    <location>
        <begin position="173"/>
        <end position="194"/>
    </location>
</feature>
<evidence type="ECO:0000256" key="7">
    <source>
        <dbReference type="RuleBase" id="RU363032"/>
    </source>
</evidence>
<feature type="transmembrane region" description="Helical" evidence="7">
    <location>
        <begin position="215"/>
        <end position="234"/>
    </location>
</feature>
<accession>A0ABN8W781</accession>
<keyword evidence="5 7" id="KW-1133">Transmembrane helix</keyword>
<dbReference type="Pfam" id="PF00528">
    <property type="entry name" value="BPD_transp_1"/>
    <property type="match status" value="1"/>
</dbReference>
<evidence type="ECO:0000256" key="5">
    <source>
        <dbReference type="ARBA" id="ARBA00022989"/>
    </source>
</evidence>
<evidence type="ECO:0000256" key="1">
    <source>
        <dbReference type="ARBA" id="ARBA00004651"/>
    </source>
</evidence>
<evidence type="ECO:0000256" key="2">
    <source>
        <dbReference type="ARBA" id="ARBA00022448"/>
    </source>
</evidence>
<keyword evidence="2 7" id="KW-0813">Transport</keyword>
<dbReference type="InterPro" id="IPR051322">
    <property type="entry name" value="AA_ABC_Transporter_Permease"/>
</dbReference>
<evidence type="ECO:0000313" key="10">
    <source>
        <dbReference type="Proteomes" id="UP001154272"/>
    </source>
</evidence>
<dbReference type="CDD" id="cd06261">
    <property type="entry name" value="TM_PBP2"/>
    <property type="match status" value="1"/>
</dbReference>
<dbReference type="PANTHER" id="PTHR30450:SF1">
    <property type="entry name" value="D-METHIONINE TRANSPORT SYSTEM PERMEASE PROTEIN METI-RELATED"/>
    <property type="match status" value="1"/>
</dbReference>
<dbReference type="SUPFAM" id="SSF161098">
    <property type="entry name" value="MetI-like"/>
    <property type="match status" value="1"/>
</dbReference>
<evidence type="ECO:0000259" key="8">
    <source>
        <dbReference type="PROSITE" id="PS50928"/>
    </source>
</evidence>
<protein>
    <submittedName>
        <fullName evidence="9">Permease component (MetP) (PDB:6CVL)</fullName>
    </submittedName>
</protein>
<keyword evidence="6 7" id="KW-0472">Membrane</keyword>
<proteinExistence type="inferred from homology"/>
<organism evidence="9 10">
    <name type="scientific">Commensalibacter papalotli</name>
    <name type="common">ex Botero et al. 2024</name>
    <dbReference type="NCBI Taxonomy" id="2972766"/>
    <lineage>
        <taxon>Bacteria</taxon>
        <taxon>Pseudomonadati</taxon>
        <taxon>Pseudomonadota</taxon>
        <taxon>Alphaproteobacteria</taxon>
        <taxon>Acetobacterales</taxon>
        <taxon>Acetobacteraceae</taxon>
    </lineage>
</organism>
<feature type="domain" description="ABC transmembrane type-1" evidence="8">
    <location>
        <begin position="40"/>
        <end position="231"/>
    </location>
</feature>
<evidence type="ECO:0000313" key="9">
    <source>
        <dbReference type="EMBL" id="CAI3940774.1"/>
    </source>
</evidence>
<dbReference type="Gene3D" id="1.10.3720.10">
    <property type="entry name" value="MetI-like"/>
    <property type="match status" value="1"/>
</dbReference>
<sequence length="244" mass="26403">MSKASKELGMSLFNIDQINQYLSHISNISPYQLEQLYKAIWETTEMTVACGFLTLVGGLPIALFLIITAPDGLRPSPIPHRIVSVIINIFRSIPFIILLVALIPVTRFLVGTAIGTEAAIVPLAIATIPYFTRIAEVSLREVNHGLIEAVKAMGGSRIAIIKEVLLPEALPGLISGFTVTIILIVGISAMAGTIGAGGLGRYAIQYGYQQFRSDIMAIVIVLLVIMISAIQWAGDYLASKFNHR</sequence>
<gene>
    <name evidence="9" type="ORF">R83534S58_LOCUS1110</name>
</gene>
<comment type="subcellular location">
    <subcellularLocation>
        <location evidence="1 7">Cell membrane</location>
        <topology evidence="1 7">Multi-pass membrane protein</topology>
    </subcellularLocation>
</comment>
<name>A0ABN8W781_9PROT</name>
<dbReference type="EMBL" id="CAMXCH010000002">
    <property type="protein sequence ID" value="CAI3940774.1"/>
    <property type="molecule type" value="Genomic_DNA"/>
</dbReference>
<dbReference type="InterPro" id="IPR000515">
    <property type="entry name" value="MetI-like"/>
</dbReference>
<dbReference type="Proteomes" id="UP001154272">
    <property type="component" value="Unassembled WGS sequence"/>
</dbReference>
<evidence type="ECO:0000256" key="6">
    <source>
        <dbReference type="ARBA" id="ARBA00023136"/>
    </source>
</evidence>